<evidence type="ECO:0000259" key="4">
    <source>
        <dbReference type="PROSITE" id="PS50026"/>
    </source>
</evidence>
<proteinExistence type="predicted"/>
<feature type="disulfide bond" evidence="1">
    <location>
        <begin position="1093"/>
        <end position="1103"/>
    </location>
</feature>
<sequence length="2012" mass="224481">MKEVLKFQRFLILMLFSIPSCLSTPGLFNFSQENAFIEIDTQPFSCSRDIQKLFSISFDIHLRTNSSILFTGISASLAPETTSEDALKNLDAPGLHGAPLALFIYTERPYFRLMVMRLTDYQVRFYLHHAFGYFDRSWRDWHRVEVIFTRAGSTRTEIRFKVDQKTNRGMLHTGDILWPDWAELKSKAASEKTTKRKFYSNEAFLGFPPTGTMARFATDTLIKYHDDIRSVFVGASETNGYEGSHVPKFGPFRGAMKSFLIASECACGMISAFGPRIVQIGSGIEFQSVCDVSAVPPLGANISGLCRSNVSGLPCGCVGSGNWLKCYCPLERHCSALKPIDFKSTRVGLLLNGSTVPDLSKEADTLVLYEQRRPLKFLAEGPHTYNQMDSCFSNIFLCKKDIYYKFWMRVDPTALMNGSTMVIKHASHLKSPWHMQVSYKGLPKRIADPEHIMKIAVEIQAPPHFTWNIDGCSNKVRVVLGQWHQITIRWDRKNLTLFVDENLCCIASQRTQVIIPKADQRFGSRRTPFLFIGNHRVQDLIFNDVGLLPSFFRLTKLANNHGELSVNAIVNRGDFYSVFRLDRLKPFSSVQLPGVNVTVVGVDERLAVLSRRQDCNVFRLPVGCVTSDSCSVEVERRDSNIIVHSWNVQLNTETDSELCNIARQQISHDGLVPNSQMLLFNRRRSELLRRRLIQTTHFPNLRCNFDHLQPSSRSMPLDLTGLCEMTEAFPNYRVQSKGDFTKSPVDGTLEISMNQLVLHPLSTNLESYCLQDLEICQFGLTMSFWMLPLTATRAPKVWTIVRQNGLSGSQISVDLVQTDNQYNLEAKVKSMQTISSGKATSKIWTTKATSTYDSVYHQKRAKISTADGLWTLVIVSWSHVAGLSVKLNDTLVSAARESYEEISSWPTPVEPGLWFGHREAHTMGEAVIIDDFQFIPAELNHLAFVNQKIDVELSNQGLRLCSYATCLDASSCHSFRSNNFVREEFCRCENPHRVCKEALVASRTPKVLIVPKASPTPPSWSPLSQARSWPASSSPPPKTTTTVQPTIKPIISVSETTTAVNHSQTKYTGTAKSRSLAPQSPLQRDTVSSMPSCNPPCQNGGKCVFSTINGDFTCDCSETPFWGSDCSREHVGWLAHDSGVPDVDSKQRLFAIYRTMNGSTKQRFIFRTQASNKLDPIPRRPTRRSISQPSASGRMALLTVKNDTFAFRLVLINRDLYLVTEGDTTSLFRLIPCAQSTSLKLNDGALHAIEVEHHQTFLRAKVDGVPVYPVKAVSRSCDKWFFFSIVKSMNNRLYAKKMISMSGEANPSLVNAFLGSWSDGKEEFKGAIGGWMVDDEEMIMPVTVEPKDTPNTVYHLNRRFGLSNGDFDWRRLNSLIPVTVLIDGVVTKTSPGFSNTVWFWIVGCISLGLPLLLFVCWACARLHSQRKAGRKGVWHRSYPLFKPMKAKLPSPASRISSNSSMHPLKSKDEASSTLTNGSYVSPKLRRLKAYTAPCNDSSALTTDSLWRARVLTLQPSMKLGSIVSSSSPTATSTTSLCPFDETDDVEEIFVTPNGDSVITLATNHGTSIKQWNTSDGSCQREILFRPKGQSETRTFGIMSLHEKIGLLLADEKNIAHLHPLSADLPSATVQLPSTVWGVFPIGDLALFVTSTAGATNDVFASLHFWSPSSKALVVESQLRAKPSWQKKGFLPQDAKRLQPLLGPNQANLLLRWLCPSSEDYSFSITVNLSTVYGELKFNMEPLVSLDPHISTILVRHSMNLHETTFLTAEIAVTGDSRGTLHIWDVQTGTTYRSVQSDPIPIDGPLLKNLVHYDFSRLNVSAKAGPITALAATEPHPTEGGSFTWFCSGDDSGCVVVRRCVATTSGAARNVATRIHAKFRPYSQTHLTYSADSVTCASLLSRSQWRKKKPEAFLATGDLSGCIRVWLLPQCTQLAQLSASCEFGLRDLVLTQSSPSMTLPDQWLQVVGLVRREKCVSSRYEQGHVVIIHLSAREENGVPNAMHSPRIRIVYKS</sequence>
<accession>A0A158REJ3</accession>
<gene>
    <name evidence="5" type="ORF">TTAC_LOCUS7382</name>
</gene>
<dbReference type="PROSITE" id="PS50026">
    <property type="entry name" value="EGF_3"/>
    <property type="match status" value="1"/>
</dbReference>
<dbReference type="CDD" id="cd00054">
    <property type="entry name" value="EGF_CA"/>
    <property type="match status" value="1"/>
</dbReference>
<feature type="region of interest" description="Disordered" evidence="2">
    <location>
        <begin position="1061"/>
        <end position="1087"/>
    </location>
</feature>
<dbReference type="InterPro" id="IPR050372">
    <property type="entry name" value="Neurexin-related_CASP"/>
</dbReference>
<keyword evidence="1" id="KW-1015">Disulfide bond</keyword>
<keyword evidence="1" id="KW-0245">EGF-like domain</keyword>
<feature type="signal peptide" evidence="3">
    <location>
        <begin position="1"/>
        <end position="23"/>
    </location>
</feature>
<evidence type="ECO:0000313" key="7">
    <source>
        <dbReference type="WBParaSite" id="TTAC_0000739701-mRNA-1"/>
    </source>
</evidence>
<dbReference type="SUPFAM" id="SSF50998">
    <property type="entry name" value="Quinoprotein alcohol dehydrogenase-like"/>
    <property type="match status" value="1"/>
</dbReference>
<dbReference type="InterPro" id="IPR000742">
    <property type="entry name" value="EGF"/>
</dbReference>
<feature type="region of interest" description="Disordered" evidence="2">
    <location>
        <begin position="1012"/>
        <end position="1043"/>
    </location>
</feature>
<dbReference type="OrthoDB" id="6246222at2759"/>
<dbReference type="Gene3D" id="2.10.25.10">
    <property type="entry name" value="Laminin"/>
    <property type="match status" value="1"/>
</dbReference>
<dbReference type="STRING" id="6205.A0A158REJ3"/>
<organism evidence="7">
    <name type="scientific">Hydatigena taeniaeformis</name>
    <name type="common">Feline tapeworm</name>
    <name type="synonym">Taenia taeniaeformis</name>
    <dbReference type="NCBI Taxonomy" id="6205"/>
    <lineage>
        <taxon>Eukaryota</taxon>
        <taxon>Metazoa</taxon>
        <taxon>Spiralia</taxon>
        <taxon>Lophotrochozoa</taxon>
        <taxon>Platyhelminthes</taxon>
        <taxon>Cestoda</taxon>
        <taxon>Eucestoda</taxon>
        <taxon>Cyclophyllidea</taxon>
        <taxon>Taeniidae</taxon>
        <taxon>Hydatigera</taxon>
    </lineage>
</organism>
<feature type="domain" description="EGF-like" evidence="4">
    <location>
        <begin position="1089"/>
        <end position="1127"/>
    </location>
</feature>
<reference evidence="7" key="1">
    <citation type="submission" date="2016-04" db="UniProtKB">
        <authorList>
            <consortium name="WormBaseParasite"/>
        </authorList>
    </citation>
    <scope>IDENTIFICATION</scope>
</reference>
<evidence type="ECO:0000256" key="2">
    <source>
        <dbReference type="SAM" id="MobiDB-lite"/>
    </source>
</evidence>
<dbReference type="Gene3D" id="2.130.10.10">
    <property type="entry name" value="YVTN repeat-like/Quinoprotein amine dehydrogenase"/>
    <property type="match status" value="1"/>
</dbReference>
<dbReference type="GO" id="GO:0016020">
    <property type="term" value="C:membrane"/>
    <property type="evidence" value="ECO:0007669"/>
    <property type="project" value="UniProtKB-SubCell"/>
</dbReference>
<feature type="region of interest" description="Disordered" evidence="2">
    <location>
        <begin position="1447"/>
        <end position="1477"/>
    </location>
</feature>
<feature type="chain" id="PRO_5043135996" evidence="3">
    <location>
        <begin position="24"/>
        <end position="2012"/>
    </location>
</feature>
<keyword evidence="6" id="KW-1185">Reference proteome</keyword>
<protein>
    <submittedName>
        <fullName evidence="7">EGF-like domain-containing protein</fullName>
    </submittedName>
</protein>
<dbReference type="PANTHER" id="PTHR15036:SF49">
    <property type="entry name" value="AXOTACTIN"/>
    <property type="match status" value="1"/>
</dbReference>
<reference evidence="5 6" key="2">
    <citation type="submission" date="2018-11" db="EMBL/GenBank/DDBJ databases">
        <authorList>
            <consortium name="Pathogen Informatics"/>
        </authorList>
    </citation>
    <scope>NUCLEOTIDE SEQUENCE [LARGE SCALE GENOMIC DNA]</scope>
</reference>
<name>A0A158REJ3_HYDTA</name>
<dbReference type="PANTHER" id="PTHR15036">
    <property type="entry name" value="PIKACHURIN-LIKE PROTEIN"/>
    <property type="match status" value="1"/>
</dbReference>
<feature type="compositionally biased region" description="Low complexity" evidence="2">
    <location>
        <begin position="1450"/>
        <end position="1460"/>
    </location>
</feature>
<keyword evidence="3" id="KW-0732">Signal</keyword>
<feature type="disulfide bond" evidence="1">
    <location>
        <begin position="1097"/>
        <end position="1114"/>
    </location>
</feature>
<dbReference type="InterPro" id="IPR015943">
    <property type="entry name" value="WD40/YVTN_repeat-like_dom_sf"/>
</dbReference>
<evidence type="ECO:0000256" key="1">
    <source>
        <dbReference type="PROSITE-ProRule" id="PRU00076"/>
    </source>
</evidence>
<evidence type="ECO:0000256" key="3">
    <source>
        <dbReference type="SAM" id="SignalP"/>
    </source>
</evidence>
<evidence type="ECO:0000313" key="5">
    <source>
        <dbReference type="EMBL" id="VDM31754.1"/>
    </source>
</evidence>
<dbReference type="InterPro" id="IPR011047">
    <property type="entry name" value="Quinoprotein_ADH-like_sf"/>
</dbReference>
<comment type="caution">
    <text evidence="1">Lacks conserved residue(s) required for the propagation of feature annotation.</text>
</comment>
<dbReference type="WBParaSite" id="TTAC_0000739701-mRNA-1">
    <property type="protein sequence ID" value="TTAC_0000739701-mRNA-1"/>
    <property type="gene ID" value="TTAC_0000739701"/>
</dbReference>
<evidence type="ECO:0000313" key="6">
    <source>
        <dbReference type="Proteomes" id="UP000274429"/>
    </source>
</evidence>
<dbReference type="Proteomes" id="UP000274429">
    <property type="component" value="Unassembled WGS sequence"/>
</dbReference>
<dbReference type="EMBL" id="UYWX01020367">
    <property type="protein sequence ID" value="VDM31754.1"/>
    <property type="molecule type" value="Genomic_DNA"/>
</dbReference>